<comment type="caution">
    <text evidence="22">The sequence shown here is derived from an EMBL/GenBank/DDBJ whole genome shotgun (WGS) entry which is preliminary data.</text>
</comment>
<keyword evidence="9 22" id="KW-0418">Kinase</keyword>
<comment type="catalytic activity">
    <reaction evidence="1">
        <text>ATP + protein L-histidine = ADP + protein N-phospho-L-histidine.</text>
        <dbReference type="EC" id="2.7.13.3"/>
    </reaction>
</comment>
<dbReference type="InterPro" id="IPR036097">
    <property type="entry name" value="HisK_dim/P_sf"/>
</dbReference>
<dbReference type="InterPro" id="IPR036641">
    <property type="entry name" value="HPT_dom_sf"/>
</dbReference>
<dbReference type="Gene3D" id="1.20.120.160">
    <property type="entry name" value="HPT domain"/>
    <property type="match status" value="1"/>
</dbReference>
<dbReference type="GO" id="GO:0005886">
    <property type="term" value="C:plasma membrane"/>
    <property type="evidence" value="ECO:0007669"/>
    <property type="project" value="UniProtKB-SubCell"/>
</dbReference>
<feature type="domain" description="Histidine kinase" evidence="19">
    <location>
        <begin position="204"/>
        <end position="425"/>
    </location>
</feature>
<dbReference type="InterPro" id="IPR036890">
    <property type="entry name" value="HATPase_C_sf"/>
</dbReference>
<comment type="subcellular location">
    <subcellularLocation>
        <location evidence="2">Cell membrane</location>
        <topology evidence="2">Multi-pass membrane protein</topology>
    </subcellularLocation>
</comment>
<dbReference type="SUPFAM" id="SSF47226">
    <property type="entry name" value="Histidine-containing phosphotransfer domain, HPT domain"/>
    <property type="match status" value="1"/>
</dbReference>
<evidence type="ECO:0000256" key="2">
    <source>
        <dbReference type="ARBA" id="ARBA00004651"/>
    </source>
</evidence>
<keyword evidence="10" id="KW-0067">ATP-binding</keyword>
<keyword evidence="6" id="KW-0808">Transferase</keyword>
<sequence length="864" mass="92145">MTSAASPAPASRLSLASVRARLKNRPDGEHEIVLNRLWISSLLLIYLLTTSSADSEPLGPAFDTALVFAIGGWLFFAHMIWRPGASFVRRLLAMVFDLGMLSIGMHLGGELTAVLYPAYLWIIFGNGFRFGIPTLFCGAALGLAGFALMIATTPYWASNIRLSFGLLLGLAVLPAYAATLIRKLERARHAAEEASRAKSLFLASVSHELRTPLNAVIGMTDLLDQTELDAEQRDMARTAGASGRALLALIDDLLNFSRLEAGRMPVNVVDFDLHDLLATARGMLTAQARAKNLRLSLHVTPPTPFGLRGDARHVRDVLVNLLGNAVKFTETGGVVVAVDVVGGTSAAPRLRFEVSDTGIGIAPEARARIFESFTQANETIINSYGGTGLGLAICRQLVELNGGRIGVESEEGLGSTFWFELDFLLAQKAPMAVLGEIQIVALAPDERGAADLVEALGSIGATAEAASDMRGALRLLDAPSSGRGRRVVVVDVRGSSASAEGIALALRCADEDGAAEIVLIDPEVRQGLPDLELRRACASVASSPDAAELAAMVRIAGVGAVGRAAETERSVFGTDASLEAEGRRLSILVAEDNRTNQKVITKVLERAGHQVSIAANGELALDALTERAFDLVLMDVNMPLLDGVECTKLYRFASIGKKRTPIVALTADATPEARERCLEAGMDACLTKPIEPAPLLALIAEMCASGEAGEATAAAERSAVEAGAVEDEIVANIARHPNYRPAKRAVVDRVTLTELENLGGSEFVADLVDEFIGDAASVLRDLHEAVERREASAFREHAHALRSGAANIGARGMYEICLSYRNADAHDLAAHGAEHLRRLESEFERVRKTLRQRFPENSSRPGSA</sequence>
<evidence type="ECO:0000256" key="8">
    <source>
        <dbReference type="ARBA" id="ARBA00022741"/>
    </source>
</evidence>
<keyword evidence="13 18" id="KW-0472">Membrane</keyword>
<feature type="transmembrane region" description="Helical" evidence="18">
    <location>
        <begin position="32"/>
        <end position="49"/>
    </location>
</feature>
<feature type="domain" description="HPt" evidence="21">
    <location>
        <begin position="760"/>
        <end position="853"/>
    </location>
</feature>
<dbReference type="FunFam" id="3.30.565.10:FF:000010">
    <property type="entry name" value="Sensor histidine kinase RcsC"/>
    <property type="match status" value="1"/>
</dbReference>
<organism evidence="22 23">
    <name type="scientific">Ancylobacter novellus</name>
    <name type="common">Thiobacillus novellus</name>
    <dbReference type="NCBI Taxonomy" id="921"/>
    <lineage>
        <taxon>Bacteria</taxon>
        <taxon>Pseudomonadati</taxon>
        <taxon>Pseudomonadota</taxon>
        <taxon>Alphaproteobacteria</taxon>
        <taxon>Hyphomicrobiales</taxon>
        <taxon>Xanthobacteraceae</taxon>
        <taxon>Ancylobacter</taxon>
    </lineage>
</organism>
<evidence type="ECO:0000256" key="7">
    <source>
        <dbReference type="ARBA" id="ARBA00022692"/>
    </source>
</evidence>
<keyword evidence="5 17" id="KW-0597">Phosphoprotein</keyword>
<evidence type="ECO:0000256" key="1">
    <source>
        <dbReference type="ARBA" id="ARBA00000085"/>
    </source>
</evidence>
<keyword evidence="8" id="KW-0547">Nucleotide-binding</keyword>
<dbReference type="Proteomes" id="UP000249577">
    <property type="component" value="Unassembled WGS sequence"/>
</dbReference>
<evidence type="ECO:0000256" key="17">
    <source>
        <dbReference type="PROSITE-ProRule" id="PRU00169"/>
    </source>
</evidence>
<dbReference type="Gene3D" id="3.40.50.2300">
    <property type="match status" value="1"/>
</dbReference>
<dbReference type="InterPro" id="IPR011006">
    <property type="entry name" value="CheY-like_superfamily"/>
</dbReference>
<dbReference type="GO" id="GO:0005524">
    <property type="term" value="F:ATP binding"/>
    <property type="evidence" value="ECO:0007669"/>
    <property type="project" value="UniProtKB-KW"/>
</dbReference>
<dbReference type="FunFam" id="1.10.287.130:FF:000002">
    <property type="entry name" value="Two-component osmosensing histidine kinase"/>
    <property type="match status" value="1"/>
</dbReference>
<evidence type="ECO:0000256" key="15">
    <source>
        <dbReference type="ARBA" id="ARBA00068150"/>
    </source>
</evidence>
<name>A0A2W5MH85_ANCNO</name>
<protein>
    <recommendedName>
        <fullName evidence="15">Sensory/regulatory protein RpfC</fullName>
        <ecNumber evidence="3">2.7.13.3</ecNumber>
    </recommendedName>
</protein>
<feature type="modified residue" description="4-aspartylphosphate" evidence="17">
    <location>
        <position position="635"/>
    </location>
</feature>
<evidence type="ECO:0000259" key="21">
    <source>
        <dbReference type="PROSITE" id="PS50894"/>
    </source>
</evidence>
<accession>A0A2W5MH85</accession>
<dbReference type="Gene3D" id="3.30.565.10">
    <property type="entry name" value="Histidine kinase-like ATPase, C-terminal domain"/>
    <property type="match status" value="1"/>
</dbReference>
<evidence type="ECO:0000313" key="22">
    <source>
        <dbReference type="EMBL" id="PZQ16893.1"/>
    </source>
</evidence>
<dbReference type="CDD" id="cd00082">
    <property type="entry name" value="HisKA"/>
    <property type="match status" value="1"/>
</dbReference>
<proteinExistence type="predicted"/>
<evidence type="ECO:0000256" key="4">
    <source>
        <dbReference type="ARBA" id="ARBA00022475"/>
    </source>
</evidence>
<evidence type="ECO:0000256" key="11">
    <source>
        <dbReference type="ARBA" id="ARBA00022989"/>
    </source>
</evidence>
<gene>
    <name evidence="22" type="ORF">DI565_05735</name>
</gene>
<dbReference type="InterPro" id="IPR001789">
    <property type="entry name" value="Sig_transdc_resp-reg_receiver"/>
</dbReference>
<feature type="transmembrane region" description="Helical" evidence="18">
    <location>
        <begin position="162"/>
        <end position="181"/>
    </location>
</feature>
<dbReference type="SUPFAM" id="SSF55874">
    <property type="entry name" value="ATPase domain of HSP90 chaperone/DNA topoisomerase II/histidine kinase"/>
    <property type="match status" value="1"/>
</dbReference>
<dbReference type="SMART" id="SM00448">
    <property type="entry name" value="REC"/>
    <property type="match status" value="1"/>
</dbReference>
<dbReference type="PANTHER" id="PTHR45339">
    <property type="entry name" value="HYBRID SIGNAL TRANSDUCTION HISTIDINE KINASE J"/>
    <property type="match status" value="1"/>
</dbReference>
<dbReference type="Pfam" id="PF00072">
    <property type="entry name" value="Response_reg"/>
    <property type="match status" value="1"/>
</dbReference>
<dbReference type="SMART" id="SM00387">
    <property type="entry name" value="HATPase_c"/>
    <property type="match status" value="1"/>
</dbReference>
<dbReference type="AlphaFoldDB" id="A0A2W5MH85"/>
<dbReference type="PRINTS" id="PR00344">
    <property type="entry name" value="BCTRLSENSOR"/>
</dbReference>
<dbReference type="SMART" id="SM00388">
    <property type="entry name" value="HisKA"/>
    <property type="match status" value="1"/>
</dbReference>
<feature type="transmembrane region" description="Helical" evidence="18">
    <location>
        <begin position="101"/>
        <end position="123"/>
    </location>
</feature>
<dbReference type="InterPro" id="IPR008207">
    <property type="entry name" value="Sig_transdc_His_kin_Hpt_dom"/>
</dbReference>
<evidence type="ECO:0000256" key="5">
    <source>
        <dbReference type="ARBA" id="ARBA00022553"/>
    </source>
</evidence>
<dbReference type="CDD" id="cd17546">
    <property type="entry name" value="REC_hyHK_CKI1_RcsC-like"/>
    <property type="match status" value="1"/>
</dbReference>
<dbReference type="Gene3D" id="1.10.287.130">
    <property type="match status" value="1"/>
</dbReference>
<evidence type="ECO:0000256" key="18">
    <source>
        <dbReference type="SAM" id="Phobius"/>
    </source>
</evidence>
<keyword evidence="7 18" id="KW-0812">Transmembrane</keyword>
<dbReference type="EC" id="2.7.13.3" evidence="3"/>
<feature type="modified residue" description="Phosphohistidine" evidence="16">
    <location>
        <position position="799"/>
    </location>
</feature>
<comment type="subunit">
    <text evidence="14">At low DSF concentrations, interacts with RpfF.</text>
</comment>
<keyword evidence="12" id="KW-0902">Two-component regulatory system</keyword>
<evidence type="ECO:0000256" key="12">
    <source>
        <dbReference type="ARBA" id="ARBA00023012"/>
    </source>
</evidence>
<dbReference type="PROSITE" id="PS50109">
    <property type="entry name" value="HIS_KIN"/>
    <property type="match status" value="1"/>
</dbReference>
<feature type="transmembrane region" description="Helical" evidence="18">
    <location>
        <begin position="135"/>
        <end position="156"/>
    </location>
</feature>
<dbReference type="InterPro" id="IPR004358">
    <property type="entry name" value="Sig_transdc_His_kin-like_C"/>
</dbReference>
<dbReference type="Pfam" id="PF02518">
    <property type="entry name" value="HATPase_c"/>
    <property type="match status" value="1"/>
</dbReference>
<dbReference type="PANTHER" id="PTHR45339:SF1">
    <property type="entry name" value="HYBRID SIGNAL TRANSDUCTION HISTIDINE KINASE J"/>
    <property type="match status" value="1"/>
</dbReference>
<keyword evidence="4" id="KW-1003">Cell membrane</keyword>
<evidence type="ECO:0000259" key="20">
    <source>
        <dbReference type="PROSITE" id="PS50110"/>
    </source>
</evidence>
<dbReference type="GO" id="GO:0000155">
    <property type="term" value="F:phosphorelay sensor kinase activity"/>
    <property type="evidence" value="ECO:0007669"/>
    <property type="project" value="InterPro"/>
</dbReference>
<evidence type="ECO:0000256" key="9">
    <source>
        <dbReference type="ARBA" id="ARBA00022777"/>
    </source>
</evidence>
<dbReference type="SUPFAM" id="SSF47384">
    <property type="entry name" value="Homodimeric domain of signal transducing histidine kinase"/>
    <property type="match status" value="1"/>
</dbReference>
<feature type="transmembrane region" description="Helical" evidence="18">
    <location>
        <begin position="61"/>
        <end position="81"/>
    </location>
</feature>
<evidence type="ECO:0000256" key="10">
    <source>
        <dbReference type="ARBA" id="ARBA00022840"/>
    </source>
</evidence>
<evidence type="ECO:0000256" key="6">
    <source>
        <dbReference type="ARBA" id="ARBA00022679"/>
    </source>
</evidence>
<evidence type="ECO:0000256" key="14">
    <source>
        <dbReference type="ARBA" id="ARBA00064003"/>
    </source>
</evidence>
<dbReference type="CDD" id="cd16922">
    <property type="entry name" value="HATPase_EvgS-ArcB-TorS-like"/>
    <property type="match status" value="1"/>
</dbReference>
<evidence type="ECO:0000259" key="19">
    <source>
        <dbReference type="PROSITE" id="PS50109"/>
    </source>
</evidence>
<dbReference type="InterPro" id="IPR003661">
    <property type="entry name" value="HisK_dim/P_dom"/>
</dbReference>
<evidence type="ECO:0000256" key="13">
    <source>
        <dbReference type="ARBA" id="ARBA00023136"/>
    </source>
</evidence>
<feature type="domain" description="Response regulatory" evidence="20">
    <location>
        <begin position="586"/>
        <end position="703"/>
    </location>
</feature>
<dbReference type="Pfam" id="PF01627">
    <property type="entry name" value="Hpt"/>
    <property type="match status" value="1"/>
</dbReference>
<dbReference type="InterPro" id="IPR005467">
    <property type="entry name" value="His_kinase_dom"/>
</dbReference>
<evidence type="ECO:0000256" key="16">
    <source>
        <dbReference type="PROSITE-ProRule" id="PRU00110"/>
    </source>
</evidence>
<evidence type="ECO:0000256" key="3">
    <source>
        <dbReference type="ARBA" id="ARBA00012438"/>
    </source>
</evidence>
<dbReference type="PROSITE" id="PS50110">
    <property type="entry name" value="RESPONSE_REGULATORY"/>
    <property type="match status" value="1"/>
</dbReference>
<dbReference type="Pfam" id="PF00512">
    <property type="entry name" value="HisKA"/>
    <property type="match status" value="1"/>
</dbReference>
<reference evidence="22 23" key="1">
    <citation type="submission" date="2017-08" db="EMBL/GenBank/DDBJ databases">
        <title>Infants hospitalized years apart are colonized by the same room-sourced microbial strains.</title>
        <authorList>
            <person name="Brooks B."/>
            <person name="Olm M.R."/>
            <person name="Firek B.A."/>
            <person name="Baker R."/>
            <person name="Thomas B.C."/>
            <person name="Morowitz M.J."/>
            <person name="Banfield J.F."/>
        </authorList>
    </citation>
    <scope>NUCLEOTIDE SEQUENCE [LARGE SCALE GENOMIC DNA]</scope>
    <source>
        <strain evidence="22">S2_005_003_R2_43</strain>
    </source>
</reference>
<dbReference type="SUPFAM" id="SSF52172">
    <property type="entry name" value="CheY-like"/>
    <property type="match status" value="1"/>
</dbReference>
<keyword evidence="11 18" id="KW-1133">Transmembrane helix</keyword>
<dbReference type="EMBL" id="QFPN01000003">
    <property type="protein sequence ID" value="PZQ16893.1"/>
    <property type="molecule type" value="Genomic_DNA"/>
</dbReference>
<evidence type="ECO:0000313" key="23">
    <source>
        <dbReference type="Proteomes" id="UP000249577"/>
    </source>
</evidence>
<dbReference type="PROSITE" id="PS50894">
    <property type="entry name" value="HPT"/>
    <property type="match status" value="1"/>
</dbReference>
<dbReference type="InterPro" id="IPR003594">
    <property type="entry name" value="HATPase_dom"/>
</dbReference>